<evidence type="ECO:0000256" key="1">
    <source>
        <dbReference type="ARBA" id="ARBA00004429"/>
    </source>
</evidence>
<evidence type="ECO:0000313" key="10">
    <source>
        <dbReference type="EMBL" id="MBS9476899.1"/>
    </source>
</evidence>
<dbReference type="CDD" id="cd06261">
    <property type="entry name" value="TM_PBP2"/>
    <property type="match status" value="1"/>
</dbReference>
<feature type="transmembrane region" description="Helical" evidence="8">
    <location>
        <begin position="57"/>
        <end position="78"/>
    </location>
</feature>
<feature type="transmembrane region" description="Helical" evidence="8">
    <location>
        <begin position="238"/>
        <end position="259"/>
    </location>
</feature>
<evidence type="ECO:0000259" key="9">
    <source>
        <dbReference type="PROSITE" id="PS50928"/>
    </source>
</evidence>
<evidence type="ECO:0000256" key="5">
    <source>
        <dbReference type="ARBA" id="ARBA00022692"/>
    </source>
</evidence>
<evidence type="ECO:0000256" key="8">
    <source>
        <dbReference type="RuleBase" id="RU363032"/>
    </source>
</evidence>
<accession>A0ABS5R5E4</accession>
<comment type="caution">
    <text evidence="10">The sequence shown here is derived from an EMBL/GenBank/DDBJ whole genome shotgun (WGS) entry which is preliminary data.</text>
</comment>
<dbReference type="InterPro" id="IPR035906">
    <property type="entry name" value="MetI-like_sf"/>
</dbReference>
<evidence type="ECO:0000313" key="11">
    <source>
        <dbReference type="Proteomes" id="UP001166585"/>
    </source>
</evidence>
<keyword evidence="11" id="KW-1185">Reference proteome</keyword>
<feature type="transmembrane region" description="Helical" evidence="8">
    <location>
        <begin position="128"/>
        <end position="149"/>
    </location>
</feature>
<dbReference type="SUPFAM" id="SSF161098">
    <property type="entry name" value="MetI-like"/>
    <property type="match status" value="1"/>
</dbReference>
<name>A0ABS5R5E4_9HYPH</name>
<evidence type="ECO:0000256" key="6">
    <source>
        <dbReference type="ARBA" id="ARBA00022989"/>
    </source>
</evidence>
<evidence type="ECO:0000256" key="2">
    <source>
        <dbReference type="ARBA" id="ARBA00022448"/>
    </source>
</evidence>
<feature type="transmembrane region" description="Helical" evidence="8">
    <location>
        <begin position="195"/>
        <end position="218"/>
    </location>
</feature>
<reference evidence="10" key="1">
    <citation type="submission" date="2021-05" db="EMBL/GenBank/DDBJ databases">
        <authorList>
            <person name="Sun Q."/>
            <person name="Inoue M."/>
        </authorList>
    </citation>
    <scope>NUCLEOTIDE SEQUENCE</scope>
    <source>
        <strain evidence="10">VKM B-3255</strain>
    </source>
</reference>
<keyword evidence="3" id="KW-1003">Cell membrane</keyword>
<keyword evidence="6 8" id="KW-1133">Transmembrane helix</keyword>
<feature type="domain" description="ABC transmembrane type-1" evidence="9">
    <location>
        <begin position="56"/>
        <end position="259"/>
    </location>
</feature>
<proteinExistence type="inferred from homology"/>
<keyword evidence="7 8" id="KW-0472">Membrane</keyword>
<dbReference type="PROSITE" id="PS50928">
    <property type="entry name" value="ABC_TM1"/>
    <property type="match status" value="1"/>
</dbReference>
<dbReference type="Gene3D" id="1.10.3720.10">
    <property type="entry name" value="MetI-like"/>
    <property type="match status" value="1"/>
</dbReference>
<dbReference type="PANTHER" id="PTHR43357:SF4">
    <property type="entry name" value="INNER MEMBRANE ABC TRANSPORTER PERMEASE PROTEIN YDCV"/>
    <property type="match status" value="1"/>
</dbReference>
<evidence type="ECO:0000256" key="4">
    <source>
        <dbReference type="ARBA" id="ARBA00022519"/>
    </source>
</evidence>
<keyword evidence="4" id="KW-0997">Cell inner membrane</keyword>
<dbReference type="PANTHER" id="PTHR43357">
    <property type="entry name" value="INNER MEMBRANE ABC TRANSPORTER PERMEASE PROTEIN YDCV"/>
    <property type="match status" value="1"/>
</dbReference>
<dbReference type="RefSeq" id="WP_213754734.1">
    <property type="nucleotide sequence ID" value="NZ_JAHCQH010000015.1"/>
</dbReference>
<dbReference type="InterPro" id="IPR000515">
    <property type="entry name" value="MetI-like"/>
</dbReference>
<organism evidence="10 11">
    <name type="scientific">Ancylobacter radicis</name>
    <dbReference type="NCBI Taxonomy" id="2836179"/>
    <lineage>
        <taxon>Bacteria</taxon>
        <taxon>Pseudomonadati</taxon>
        <taxon>Pseudomonadota</taxon>
        <taxon>Alphaproteobacteria</taxon>
        <taxon>Hyphomicrobiales</taxon>
        <taxon>Xanthobacteraceae</taxon>
        <taxon>Ancylobacter</taxon>
    </lineage>
</organism>
<dbReference type="Pfam" id="PF00528">
    <property type="entry name" value="BPD_transp_1"/>
    <property type="match status" value="1"/>
</dbReference>
<gene>
    <name evidence="10" type="ORF">KIP89_07250</name>
</gene>
<dbReference type="Proteomes" id="UP001166585">
    <property type="component" value="Unassembled WGS sequence"/>
</dbReference>
<sequence>MTSKRFDLLLILPLAIFTLAFLILPLARLAVEAGSGPGGLANFVAILTEARFRNSLFVTLILAVVTTVATLTVATIAAQTLANRKFLGRGLLLSLLTFPLAFPGVVVGFMIILFGGRLGLVGGVTKSLFGTNVIFAYSLFGLFLGYLYFSVPRVLLTILAAAEKLDPSLVEAARSLGAGPFAIQRDVVLPALFPAMYTAGALCFATAMGAFGTAFTLATNIDVVPMLIYTEFTLATNASMAAAISIALGLITWVTLAIARSHAMRGEGV</sequence>
<keyword evidence="2 8" id="KW-0813">Transport</keyword>
<feature type="transmembrane region" description="Helical" evidence="8">
    <location>
        <begin position="90"/>
        <end position="116"/>
    </location>
</feature>
<comment type="subcellular location">
    <subcellularLocation>
        <location evidence="1">Cell inner membrane</location>
        <topology evidence="1">Multi-pass membrane protein</topology>
    </subcellularLocation>
    <subcellularLocation>
        <location evidence="8">Cell membrane</location>
        <topology evidence="8">Multi-pass membrane protein</topology>
    </subcellularLocation>
</comment>
<evidence type="ECO:0000256" key="3">
    <source>
        <dbReference type="ARBA" id="ARBA00022475"/>
    </source>
</evidence>
<dbReference type="EMBL" id="JAHCQH010000015">
    <property type="protein sequence ID" value="MBS9476899.1"/>
    <property type="molecule type" value="Genomic_DNA"/>
</dbReference>
<evidence type="ECO:0000256" key="7">
    <source>
        <dbReference type="ARBA" id="ARBA00023136"/>
    </source>
</evidence>
<protein>
    <submittedName>
        <fullName evidence="10">ABC transporter permease subunit</fullName>
    </submittedName>
</protein>
<keyword evidence="5 8" id="KW-0812">Transmembrane</keyword>
<comment type="similarity">
    <text evidence="8">Belongs to the binding-protein-dependent transport system permease family.</text>
</comment>